<feature type="chain" id="PRO_5045256702" evidence="1">
    <location>
        <begin position="21"/>
        <end position="76"/>
    </location>
</feature>
<gene>
    <name evidence="2" type="ORF">ABID19_000560</name>
</gene>
<accession>A0ABV2GGX7</accession>
<dbReference type="Proteomes" id="UP001549204">
    <property type="component" value="Unassembled WGS sequence"/>
</dbReference>
<organism evidence="2 3">
    <name type="scientific">Mesorhizobium robiniae</name>
    <dbReference type="NCBI Taxonomy" id="559315"/>
    <lineage>
        <taxon>Bacteria</taxon>
        <taxon>Pseudomonadati</taxon>
        <taxon>Pseudomonadota</taxon>
        <taxon>Alphaproteobacteria</taxon>
        <taxon>Hyphomicrobiales</taxon>
        <taxon>Phyllobacteriaceae</taxon>
        <taxon>Mesorhizobium</taxon>
    </lineage>
</organism>
<evidence type="ECO:0000313" key="3">
    <source>
        <dbReference type="Proteomes" id="UP001549204"/>
    </source>
</evidence>
<reference evidence="2 3" key="1">
    <citation type="submission" date="2024-06" db="EMBL/GenBank/DDBJ databases">
        <title>Genomic Encyclopedia of Type Strains, Phase IV (KMG-IV): sequencing the most valuable type-strain genomes for metagenomic binning, comparative biology and taxonomic classification.</title>
        <authorList>
            <person name="Goeker M."/>
        </authorList>
    </citation>
    <scope>NUCLEOTIDE SEQUENCE [LARGE SCALE GENOMIC DNA]</scope>
    <source>
        <strain evidence="2 3">DSM 100022</strain>
    </source>
</reference>
<dbReference type="EMBL" id="JBEPMC010000001">
    <property type="protein sequence ID" value="MET3577545.1"/>
    <property type="molecule type" value="Genomic_DNA"/>
</dbReference>
<keyword evidence="1" id="KW-0732">Signal</keyword>
<feature type="signal peptide" evidence="1">
    <location>
        <begin position="1"/>
        <end position="20"/>
    </location>
</feature>
<proteinExistence type="predicted"/>
<evidence type="ECO:0000256" key="1">
    <source>
        <dbReference type="SAM" id="SignalP"/>
    </source>
</evidence>
<dbReference type="RefSeq" id="WP_354487812.1">
    <property type="nucleotide sequence ID" value="NZ_JBEPMC010000001.1"/>
</dbReference>
<evidence type="ECO:0000313" key="2">
    <source>
        <dbReference type="EMBL" id="MET3577545.1"/>
    </source>
</evidence>
<name>A0ABV2GGX7_9HYPH</name>
<comment type="caution">
    <text evidence="2">The sequence shown here is derived from an EMBL/GenBank/DDBJ whole genome shotgun (WGS) entry which is preliminary data.</text>
</comment>
<protein>
    <submittedName>
        <fullName evidence="2">Uncharacterized protein</fullName>
    </submittedName>
</protein>
<keyword evidence="3" id="KW-1185">Reference proteome</keyword>
<sequence>MKLALTALLAVLALSQTVEAKTKVVATDAKAAKAEKVRPPLDNKSTGGITAWPSAIAAPAGKDMSSPYPPAIYFNF</sequence>